<gene>
    <name evidence="1" type="ORF">A3Q56_00859</name>
</gene>
<dbReference type="PANTHER" id="PTHR37162">
    <property type="entry name" value="HAT FAMILY DIMERISATION DOMAINCONTAINING PROTEIN-RELATED"/>
    <property type="match status" value="1"/>
</dbReference>
<dbReference type="AlphaFoldDB" id="A0A177BAM5"/>
<dbReference type="OrthoDB" id="10000786at2759"/>
<name>A0A177BAM5_9BILA</name>
<reference evidence="1 2" key="1">
    <citation type="submission" date="2016-04" db="EMBL/GenBank/DDBJ databases">
        <title>The genome of Intoshia linei affirms orthonectids as highly simplified spiralians.</title>
        <authorList>
            <person name="Mikhailov K.V."/>
            <person name="Slusarev G.S."/>
            <person name="Nikitin M.A."/>
            <person name="Logacheva M.D."/>
            <person name="Penin A."/>
            <person name="Aleoshin V."/>
            <person name="Panchin Y.V."/>
        </authorList>
    </citation>
    <scope>NUCLEOTIDE SEQUENCE [LARGE SCALE GENOMIC DNA]</scope>
    <source>
        <strain evidence="1">Intl2013</strain>
        <tissue evidence="1">Whole animal</tissue>
    </source>
</reference>
<accession>A0A177BAM5</accession>
<evidence type="ECO:0000313" key="2">
    <source>
        <dbReference type="Proteomes" id="UP000078046"/>
    </source>
</evidence>
<dbReference type="SUPFAM" id="SSF53098">
    <property type="entry name" value="Ribonuclease H-like"/>
    <property type="match status" value="1"/>
</dbReference>
<dbReference type="EMBL" id="LWCA01000057">
    <property type="protein sequence ID" value="OAF71367.1"/>
    <property type="molecule type" value="Genomic_DNA"/>
</dbReference>
<dbReference type="InterPro" id="IPR012337">
    <property type="entry name" value="RNaseH-like_sf"/>
</dbReference>
<sequence length="178" mass="20379">MLNEPLSVIVDESTDVSCDKHMYFVVRYFSKRHNTIVSRFIGLVKVDRTDAQTLYNVVLKFFSDISINIKLCSAIGTYGTNNLCGTHNSLYSKLKTLIPNIILVKCISHSLHLACSYAFHILLDSIDILIRDTYSFLSKSPLRLEEYRNLYKIINNERSPPKFIPISATRWLEVGPCL</sequence>
<proteinExistence type="predicted"/>
<dbReference type="Proteomes" id="UP000078046">
    <property type="component" value="Unassembled WGS sequence"/>
</dbReference>
<evidence type="ECO:0000313" key="1">
    <source>
        <dbReference type="EMBL" id="OAF71367.1"/>
    </source>
</evidence>
<comment type="caution">
    <text evidence="1">The sequence shown here is derived from an EMBL/GenBank/DDBJ whole genome shotgun (WGS) entry which is preliminary data.</text>
</comment>
<keyword evidence="2" id="KW-1185">Reference proteome</keyword>
<dbReference type="PANTHER" id="PTHR37162:SF1">
    <property type="entry name" value="BED-TYPE DOMAIN-CONTAINING PROTEIN"/>
    <property type="match status" value="1"/>
</dbReference>
<organism evidence="1 2">
    <name type="scientific">Intoshia linei</name>
    <dbReference type="NCBI Taxonomy" id="1819745"/>
    <lineage>
        <taxon>Eukaryota</taxon>
        <taxon>Metazoa</taxon>
        <taxon>Spiralia</taxon>
        <taxon>Lophotrochozoa</taxon>
        <taxon>Mesozoa</taxon>
        <taxon>Orthonectida</taxon>
        <taxon>Rhopaluridae</taxon>
        <taxon>Intoshia</taxon>
    </lineage>
</organism>
<protein>
    <submittedName>
        <fullName evidence="1">Uncharacterized protein</fullName>
    </submittedName>
</protein>